<gene>
    <name evidence="1" type="ORF">CTheo_6016</name>
</gene>
<comment type="caution">
    <text evidence="1">The sequence shown here is derived from an EMBL/GenBank/DDBJ whole genome shotgun (WGS) entry which is preliminary data.</text>
</comment>
<name>A0A5N5QFV3_9AGAM</name>
<dbReference type="Proteomes" id="UP000383932">
    <property type="component" value="Unassembled WGS sequence"/>
</dbReference>
<accession>A0A5N5QFV3</accession>
<reference evidence="1 2" key="1">
    <citation type="journal article" date="2019" name="Fungal Biol. Biotechnol.">
        <title>Draft genome sequence of fastidious pathogen Ceratobasidium theobromae, which causes vascular-streak dieback in Theobroma cacao.</title>
        <authorList>
            <person name="Ali S.S."/>
            <person name="Asman A."/>
            <person name="Shao J."/>
            <person name="Firmansyah A.P."/>
            <person name="Susilo A.W."/>
            <person name="Rosmana A."/>
            <person name="McMahon P."/>
            <person name="Junaid M."/>
            <person name="Guest D."/>
            <person name="Kheng T.Y."/>
            <person name="Meinhardt L.W."/>
            <person name="Bailey B.A."/>
        </authorList>
    </citation>
    <scope>NUCLEOTIDE SEQUENCE [LARGE SCALE GENOMIC DNA]</scope>
    <source>
        <strain evidence="1 2">CT2</strain>
    </source>
</reference>
<evidence type="ECO:0000313" key="1">
    <source>
        <dbReference type="EMBL" id="KAB5590544.1"/>
    </source>
</evidence>
<protein>
    <submittedName>
        <fullName evidence="1">Uncharacterized protein</fullName>
    </submittedName>
</protein>
<organism evidence="1 2">
    <name type="scientific">Ceratobasidium theobromae</name>
    <dbReference type="NCBI Taxonomy" id="1582974"/>
    <lineage>
        <taxon>Eukaryota</taxon>
        <taxon>Fungi</taxon>
        <taxon>Dikarya</taxon>
        <taxon>Basidiomycota</taxon>
        <taxon>Agaricomycotina</taxon>
        <taxon>Agaricomycetes</taxon>
        <taxon>Cantharellales</taxon>
        <taxon>Ceratobasidiaceae</taxon>
        <taxon>Ceratobasidium</taxon>
    </lineage>
</organism>
<dbReference type="AlphaFoldDB" id="A0A5N5QFV3"/>
<evidence type="ECO:0000313" key="2">
    <source>
        <dbReference type="Proteomes" id="UP000383932"/>
    </source>
</evidence>
<sequence>MSFMSFTHRSVSLFGQRLGLVATRGAGVHLSLPLRNVQYQCVRFKHSKSKSKLLSPAPRKTEVATASATPSLKVTPSKPEDVSIVKSPVPCWVDASPSRIAVLVGDSYKTFPLKKGWNEKGRDINWAETASFELLVQVLAAMGFRGKAQVKSDSATALNAVAGRKNRVKDITESVQRLGANLKTSKITLQNSKVKSKANLADPFTRGKITQGYTEIKMPITIPLALAPFVAKE</sequence>
<dbReference type="EMBL" id="SSOP01000162">
    <property type="protein sequence ID" value="KAB5590544.1"/>
    <property type="molecule type" value="Genomic_DNA"/>
</dbReference>
<keyword evidence="2" id="KW-1185">Reference proteome</keyword>
<proteinExistence type="predicted"/>
<dbReference type="OrthoDB" id="3143370at2759"/>